<dbReference type="InterPro" id="IPR051448">
    <property type="entry name" value="CdaR-like_regulators"/>
</dbReference>
<dbReference type="AlphaFoldDB" id="A0A839RK39"/>
<accession>A0A839RK39</accession>
<feature type="domain" description="RsbT co-antagonist protein RsbRD N-terminal" evidence="3">
    <location>
        <begin position="21"/>
        <end position="153"/>
    </location>
</feature>
<evidence type="ECO:0008006" key="7">
    <source>
        <dbReference type="Google" id="ProtNLM"/>
    </source>
</evidence>
<feature type="domain" description="PucR C-terminal helix-turn-helix" evidence="2">
    <location>
        <begin position="325"/>
        <end position="383"/>
    </location>
</feature>
<evidence type="ECO:0000259" key="4">
    <source>
        <dbReference type="Pfam" id="PF17853"/>
    </source>
</evidence>
<name>A0A839RK39_9ACTN</name>
<comment type="similarity">
    <text evidence="1">Belongs to the CdaR family.</text>
</comment>
<evidence type="ECO:0000259" key="2">
    <source>
        <dbReference type="Pfam" id="PF13556"/>
    </source>
</evidence>
<dbReference type="PANTHER" id="PTHR33744">
    <property type="entry name" value="CARBOHYDRATE DIACID REGULATOR"/>
    <property type="match status" value="1"/>
</dbReference>
<comment type="caution">
    <text evidence="5">The sequence shown here is derived from an EMBL/GenBank/DDBJ whole genome shotgun (WGS) entry which is preliminary data.</text>
</comment>
<dbReference type="Gene3D" id="1.10.10.2840">
    <property type="entry name" value="PucR C-terminal helix-turn-helix domain"/>
    <property type="match status" value="1"/>
</dbReference>
<dbReference type="OrthoDB" id="3196285at2"/>
<feature type="domain" description="CdaR GGDEF-like" evidence="4">
    <location>
        <begin position="169"/>
        <end position="275"/>
    </location>
</feature>
<evidence type="ECO:0000313" key="6">
    <source>
        <dbReference type="Proteomes" id="UP000567922"/>
    </source>
</evidence>
<keyword evidence="6" id="KW-1185">Reference proteome</keyword>
<dbReference type="Pfam" id="PF17853">
    <property type="entry name" value="GGDEF_2"/>
    <property type="match status" value="1"/>
</dbReference>
<evidence type="ECO:0000259" key="3">
    <source>
        <dbReference type="Pfam" id="PF14361"/>
    </source>
</evidence>
<dbReference type="InterPro" id="IPR041522">
    <property type="entry name" value="CdaR_GGDEF"/>
</dbReference>
<sequence>MQRSILGMPSHLATELLGSVDALADELSSRIVGADRFYSDAPFLTSEQLREACLNNLTSILDVLAGGEARLDAARATGRLKAERGVPIAALLHAYRLGGRLIWEELTARAKGPGDPELHHLAARLWEAVDVYSDAAAEAYQEAEILLAHADAQTQSRLVRSLFDDHSANPGRVLDALRTLGLPENGPFTVAVIETDGDSPALPNSLVSATKKVGVISVWDVQTDACIGLLAAAAPSTVSQATAQVTELGRVGLSTGFTNPHRIASAVSDARIAARSAAPGSHAPVQFGDAPVAHLLVTIPDASRRAAEQILGPVLALPQPERDDLIEALRAWYQCRGSAAAVAEALHCHRNTVRYRLRKIRDLTGRDTTDPEQSAELYLALQAALLL</sequence>
<dbReference type="InterPro" id="IPR025751">
    <property type="entry name" value="RsbRD_N_dom"/>
</dbReference>
<reference evidence="5 6" key="1">
    <citation type="submission" date="2020-08" db="EMBL/GenBank/DDBJ databases">
        <title>Sequencing the genomes of 1000 actinobacteria strains.</title>
        <authorList>
            <person name="Klenk H.-P."/>
        </authorList>
    </citation>
    <scope>NUCLEOTIDE SEQUENCE [LARGE SCALE GENOMIC DNA]</scope>
    <source>
        <strain evidence="5 6">DSM 45258</strain>
    </source>
</reference>
<evidence type="ECO:0000256" key="1">
    <source>
        <dbReference type="ARBA" id="ARBA00006754"/>
    </source>
</evidence>
<organism evidence="5 6">
    <name type="scientific">Hoyosella altamirensis</name>
    <dbReference type="NCBI Taxonomy" id="616997"/>
    <lineage>
        <taxon>Bacteria</taxon>
        <taxon>Bacillati</taxon>
        <taxon>Actinomycetota</taxon>
        <taxon>Actinomycetes</taxon>
        <taxon>Mycobacteriales</taxon>
        <taxon>Hoyosellaceae</taxon>
        <taxon>Hoyosella</taxon>
    </lineage>
</organism>
<dbReference type="Pfam" id="PF13556">
    <property type="entry name" value="HTH_30"/>
    <property type="match status" value="1"/>
</dbReference>
<dbReference type="InterPro" id="IPR042070">
    <property type="entry name" value="PucR_C-HTH_sf"/>
</dbReference>
<dbReference type="PANTHER" id="PTHR33744:SF1">
    <property type="entry name" value="DNA-BINDING TRANSCRIPTIONAL ACTIVATOR ADER"/>
    <property type="match status" value="1"/>
</dbReference>
<dbReference type="Pfam" id="PF14361">
    <property type="entry name" value="RsbRD_N"/>
    <property type="match status" value="1"/>
</dbReference>
<dbReference type="Proteomes" id="UP000567922">
    <property type="component" value="Unassembled WGS sequence"/>
</dbReference>
<evidence type="ECO:0000313" key="5">
    <source>
        <dbReference type="EMBL" id="MBB3036361.1"/>
    </source>
</evidence>
<gene>
    <name evidence="5" type="ORF">FHU29_000795</name>
</gene>
<protein>
    <recommendedName>
        <fullName evidence="7">PucR family transcriptional regulator</fullName>
    </recommendedName>
</protein>
<proteinExistence type="inferred from homology"/>
<dbReference type="RefSeq" id="WP_064440365.1">
    <property type="nucleotide sequence ID" value="NZ_BDDI01000007.1"/>
</dbReference>
<dbReference type="EMBL" id="JACHWS010000001">
    <property type="protein sequence ID" value="MBB3036361.1"/>
    <property type="molecule type" value="Genomic_DNA"/>
</dbReference>
<dbReference type="InterPro" id="IPR025736">
    <property type="entry name" value="PucR_C-HTH_dom"/>
</dbReference>